<evidence type="ECO:0000313" key="2">
    <source>
        <dbReference type="Proteomes" id="UP001501710"/>
    </source>
</evidence>
<organism evidence="1 2">
    <name type="scientific">Actinomadura meridiana</name>
    <dbReference type="NCBI Taxonomy" id="559626"/>
    <lineage>
        <taxon>Bacteria</taxon>
        <taxon>Bacillati</taxon>
        <taxon>Actinomycetota</taxon>
        <taxon>Actinomycetes</taxon>
        <taxon>Streptosporangiales</taxon>
        <taxon>Thermomonosporaceae</taxon>
        <taxon>Actinomadura</taxon>
    </lineage>
</organism>
<dbReference type="RefSeq" id="WP_344902528.1">
    <property type="nucleotide sequence ID" value="NZ_BAABAS010000020.1"/>
</dbReference>
<sequence>MTPDAMPALYALGSVLRAHGYTAETTSEGLRVSRDDGLAEVITVNPREDDGGRLWFFTVRQAPLAEAARITDALMAVKSRLNGGG</sequence>
<accession>A0ABP8CGD6</accession>
<gene>
    <name evidence="1" type="ORF">GCM10022254_56640</name>
</gene>
<proteinExistence type="predicted"/>
<dbReference type="Proteomes" id="UP001501710">
    <property type="component" value="Unassembled WGS sequence"/>
</dbReference>
<keyword evidence="2" id="KW-1185">Reference proteome</keyword>
<dbReference type="EMBL" id="BAABAS010000020">
    <property type="protein sequence ID" value="GAA4238874.1"/>
    <property type="molecule type" value="Genomic_DNA"/>
</dbReference>
<evidence type="ECO:0000313" key="1">
    <source>
        <dbReference type="EMBL" id="GAA4238874.1"/>
    </source>
</evidence>
<reference evidence="2" key="1">
    <citation type="journal article" date="2019" name="Int. J. Syst. Evol. Microbiol.">
        <title>The Global Catalogue of Microorganisms (GCM) 10K type strain sequencing project: providing services to taxonomists for standard genome sequencing and annotation.</title>
        <authorList>
            <consortium name="The Broad Institute Genomics Platform"/>
            <consortium name="The Broad Institute Genome Sequencing Center for Infectious Disease"/>
            <person name="Wu L."/>
            <person name="Ma J."/>
        </authorList>
    </citation>
    <scope>NUCLEOTIDE SEQUENCE [LARGE SCALE GENOMIC DNA]</scope>
    <source>
        <strain evidence="2">JCM 17440</strain>
    </source>
</reference>
<protein>
    <submittedName>
        <fullName evidence="1">Uncharacterized protein</fullName>
    </submittedName>
</protein>
<comment type="caution">
    <text evidence="1">The sequence shown here is derived from an EMBL/GenBank/DDBJ whole genome shotgun (WGS) entry which is preliminary data.</text>
</comment>
<name>A0ABP8CGD6_9ACTN</name>